<dbReference type="GO" id="GO:0003779">
    <property type="term" value="F:actin binding"/>
    <property type="evidence" value="ECO:0007669"/>
    <property type="project" value="UniProtKB-KW"/>
</dbReference>
<comment type="subcellular location">
    <subcellularLocation>
        <location evidence="2">Cell projection</location>
    </subcellularLocation>
    <subcellularLocation>
        <location evidence="1">Cytoplasm</location>
        <location evidence="1">Cytoskeleton</location>
    </subcellularLocation>
</comment>
<feature type="non-terminal residue" evidence="12">
    <location>
        <position position="1"/>
    </location>
</feature>
<keyword evidence="12" id="KW-0378">Hydrolase</keyword>
<keyword evidence="5 9" id="KW-0518">Myosin</keyword>
<keyword evidence="6" id="KW-0505">Motor protein</keyword>
<dbReference type="GO" id="GO:0004674">
    <property type="term" value="F:protein serine/threonine kinase activity"/>
    <property type="evidence" value="ECO:0007669"/>
    <property type="project" value="TreeGrafter"/>
</dbReference>
<dbReference type="InterPro" id="IPR036961">
    <property type="entry name" value="Kinesin_motor_dom_sf"/>
</dbReference>
<evidence type="ECO:0000256" key="5">
    <source>
        <dbReference type="ARBA" id="ARBA00023123"/>
    </source>
</evidence>
<organism evidence="12 13">
    <name type="scientific">Mycena metata</name>
    <dbReference type="NCBI Taxonomy" id="1033252"/>
    <lineage>
        <taxon>Eukaryota</taxon>
        <taxon>Fungi</taxon>
        <taxon>Dikarya</taxon>
        <taxon>Basidiomycota</taxon>
        <taxon>Agaricomycotina</taxon>
        <taxon>Agaricomycetes</taxon>
        <taxon>Agaricomycetidae</taxon>
        <taxon>Agaricales</taxon>
        <taxon>Marasmiineae</taxon>
        <taxon>Mycenaceae</taxon>
        <taxon>Mycena</taxon>
    </lineage>
</organism>
<dbReference type="Proteomes" id="UP001215598">
    <property type="component" value="Unassembled WGS sequence"/>
</dbReference>
<dbReference type="InterPro" id="IPR001609">
    <property type="entry name" value="Myosin_head_motor_dom-like"/>
</dbReference>
<dbReference type="PANTHER" id="PTHR46256">
    <property type="entry name" value="AGAP011099-PA"/>
    <property type="match status" value="1"/>
</dbReference>
<dbReference type="GO" id="GO:0000146">
    <property type="term" value="F:microfilament motor activity"/>
    <property type="evidence" value="ECO:0007669"/>
    <property type="project" value="TreeGrafter"/>
</dbReference>
<evidence type="ECO:0000313" key="12">
    <source>
        <dbReference type="EMBL" id="KAJ7776438.1"/>
    </source>
</evidence>
<proteinExistence type="inferred from homology"/>
<evidence type="ECO:0000259" key="11">
    <source>
        <dbReference type="PROSITE" id="PS51456"/>
    </source>
</evidence>
<name>A0AAD7K1P5_9AGAR</name>
<keyword evidence="8" id="KW-0966">Cell projection</keyword>
<dbReference type="SUPFAM" id="SSF52540">
    <property type="entry name" value="P-loop containing nucleoside triphosphate hydrolases"/>
    <property type="match status" value="1"/>
</dbReference>
<evidence type="ECO:0000256" key="6">
    <source>
        <dbReference type="ARBA" id="ARBA00023175"/>
    </source>
</evidence>
<comment type="similarity">
    <text evidence="9">Belongs to the TRAFAC class myosin-kinesin ATPase superfamily. Myosin family.</text>
</comment>
<keyword evidence="9" id="KW-0009">Actin-binding</keyword>
<dbReference type="InterPro" id="IPR052409">
    <property type="entry name" value="Myosin-III_kinase_activity"/>
</dbReference>
<evidence type="ECO:0000256" key="2">
    <source>
        <dbReference type="ARBA" id="ARBA00004316"/>
    </source>
</evidence>
<reference evidence="12" key="1">
    <citation type="submission" date="2023-03" db="EMBL/GenBank/DDBJ databases">
        <title>Massive genome expansion in bonnet fungi (Mycena s.s.) driven by repeated elements and novel gene families across ecological guilds.</title>
        <authorList>
            <consortium name="Lawrence Berkeley National Laboratory"/>
            <person name="Harder C.B."/>
            <person name="Miyauchi S."/>
            <person name="Viragh M."/>
            <person name="Kuo A."/>
            <person name="Thoen E."/>
            <person name="Andreopoulos B."/>
            <person name="Lu D."/>
            <person name="Skrede I."/>
            <person name="Drula E."/>
            <person name="Henrissat B."/>
            <person name="Morin E."/>
            <person name="Kohler A."/>
            <person name="Barry K."/>
            <person name="LaButti K."/>
            <person name="Morin E."/>
            <person name="Salamov A."/>
            <person name="Lipzen A."/>
            <person name="Mereny Z."/>
            <person name="Hegedus B."/>
            <person name="Baldrian P."/>
            <person name="Stursova M."/>
            <person name="Weitz H."/>
            <person name="Taylor A."/>
            <person name="Grigoriev I.V."/>
            <person name="Nagy L.G."/>
            <person name="Martin F."/>
            <person name="Kauserud H."/>
        </authorList>
    </citation>
    <scope>NUCLEOTIDE SEQUENCE</scope>
    <source>
        <strain evidence="12">CBHHK182m</strain>
    </source>
</reference>
<keyword evidence="13" id="KW-1185">Reference proteome</keyword>
<evidence type="ECO:0000256" key="4">
    <source>
        <dbReference type="ARBA" id="ARBA00022737"/>
    </source>
</evidence>
<feature type="domain" description="Myosin motor" evidence="11">
    <location>
        <begin position="1"/>
        <end position="117"/>
    </location>
</feature>
<dbReference type="AlphaFoldDB" id="A0AAD7K1P5"/>
<evidence type="ECO:0000256" key="8">
    <source>
        <dbReference type="ARBA" id="ARBA00023273"/>
    </source>
</evidence>
<dbReference type="GO" id="GO:0030832">
    <property type="term" value="P:regulation of actin filament length"/>
    <property type="evidence" value="ECO:0007669"/>
    <property type="project" value="TreeGrafter"/>
</dbReference>
<dbReference type="GO" id="GO:0016787">
    <property type="term" value="F:hydrolase activity"/>
    <property type="evidence" value="ECO:0007669"/>
    <property type="project" value="UniProtKB-KW"/>
</dbReference>
<gene>
    <name evidence="12" type="ORF">B0H16DRAFT_1302306</name>
</gene>
<dbReference type="PROSITE" id="PS51456">
    <property type="entry name" value="MYOSIN_MOTOR"/>
    <property type="match status" value="1"/>
</dbReference>
<comment type="caution">
    <text evidence="9">Lacks conserved residue(s) required for the propagation of feature annotation.</text>
</comment>
<evidence type="ECO:0000256" key="3">
    <source>
        <dbReference type="ARBA" id="ARBA00022490"/>
    </source>
</evidence>
<evidence type="ECO:0000313" key="13">
    <source>
        <dbReference type="Proteomes" id="UP001215598"/>
    </source>
</evidence>
<sequence>FGNARTLFNPNASRFGKYTELQFSERGRLVGGKTLDYYLERNQVSGAPNGECNFHIFDYLIVGATPEERQHLHLLDKTTLPLSRTVPHRSAPAVPSNGGLKPADDSARFDQLKTISL</sequence>
<feature type="region of interest" description="Disordered" evidence="10">
    <location>
        <begin position="83"/>
        <end position="107"/>
    </location>
</feature>
<dbReference type="InterPro" id="IPR027417">
    <property type="entry name" value="P-loop_NTPase"/>
</dbReference>
<evidence type="ECO:0000256" key="10">
    <source>
        <dbReference type="SAM" id="MobiDB-lite"/>
    </source>
</evidence>
<keyword evidence="3" id="KW-0963">Cytoplasm</keyword>
<evidence type="ECO:0000256" key="7">
    <source>
        <dbReference type="ARBA" id="ARBA00023212"/>
    </source>
</evidence>
<accession>A0AAD7K1P5</accession>
<dbReference type="GO" id="GO:0016459">
    <property type="term" value="C:myosin complex"/>
    <property type="evidence" value="ECO:0007669"/>
    <property type="project" value="UniProtKB-KW"/>
</dbReference>
<dbReference type="GO" id="GO:0042995">
    <property type="term" value="C:cell projection"/>
    <property type="evidence" value="ECO:0007669"/>
    <property type="project" value="UniProtKB-SubCell"/>
</dbReference>
<evidence type="ECO:0000256" key="9">
    <source>
        <dbReference type="PROSITE-ProRule" id="PRU00782"/>
    </source>
</evidence>
<dbReference type="EMBL" id="JARKIB010000009">
    <property type="protein sequence ID" value="KAJ7776438.1"/>
    <property type="molecule type" value="Genomic_DNA"/>
</dbReference>
<dbReference type="Pfam" id="PF00063">
    <property type="entry name" value="Myosin_head"/>
    <property type="match status" value="1"/>
</dbReference>
<evidence type="ECO:0000256" key="1">
    <source>
        <dbReference type="ARBA" id="ARBA00004245"/>
    </source>
</evidence>
<dbReference type="GO" id="GO:0005524">
    <property type="term" value="F:ATP binding"/>
    <property type="evidence" value="ECO:0007669"/>
    <property type="project" value="InterPro"/>
</dbReference>
<comment type="caution">
    <text evidence="12">The sequence shown here is derived from an EMBL/GenBank/DDBJ whole genome shotgun (WGS) entry which is preliminary data.</text>
</comment>
<protein>
    <submittedName>
        <fullName evidence="12">P-loop containing nucleoside triphosphate hydrolase protein</fullName>
    </submittedName>
</protein>
<dbReference type="Gene3D" id="3.40.850.10">
    <property type="entry name" value="Kinesin motor domain"/>
    <property type="match status" value="1"/>
</dbReference>
<keyword evidence="7" id="KW-0206">Cytoskeleton</keyword>
<keyword evidence="4" id="KW-0677">Repeat</keyword>
<dbReference type="PANTHER" id="PTHR46256:SF3">
    <property type="entry name" value="MYOSIN MOTOR DOMAIN-CONTAINING PROTEIN"/>
    <property type="match status" value="1"/>
</dbReference>